<dbReference type="PANTHER" id="PTHR22749">
    <property type="entry name" value="RIBOFLAVIN KINASE/FMN ADENYLYLTRANSFERASE"/>
    <property type="match status" value="1"/>
</dbReference>
<sequence length="184" mass="21155">MTRPETIIYDSPQSPPYPIKQNATIISGFGRGSSELGIPTANIPITPELNNLECGIYYGWCKLKPNTSKNETEEETVTGKHIIFNYGKFLNSNDLKVLPMVMSIGWNPFYKNRSKAAEVHIINEFNKCKLFYGCEIEFILLGYVRPELNYTTKEALINDINKDIEISKYILEKPNYKKFKDELE</sequence>
<evidence type="ECO:0000256" key="3">
    <source>
        <dbReference type="ARBA" id="ARBA00010108"/>
    </source>
</evidence>
<keyword evidence="9" id="KW-0547">Nucleotide-binding</keyword>
<name>A0A9W4TRV1_9ASCO</name>
<keyword evidence="7" id="KW-0288">FMN</keyword>
<comment type="caution">
    <text evidence="13">The sequence shown here is derived from an EMBL/GenBank/DDBJ whole genome shotgun (WGS) entry which is preliminary data.</text>
</comment>
<feature type="domain" description="Riboflavin kinase" evidence="12">
    <location>
        <begin position="14"/>
        <end position="172"/>
    </location>
</feature>
<evidence type="ECO:0000256" key="9">
    <source>
        <dbReference type="ARBA" id="ARBA00022741"/>
    </source>
</evidence>
<dbReference type="EC" id="2.7.1.26" evidence="4"/>
<keyword evidence="14" id="KW-1185">Reference proteome</keyword>
<proteinExistence type="inferred from homology"/>
<protein>
    <recommendedName>
        <fullName evidence="5">Riboflavin kinase</fullName>
        <ecNumber evidence="4">2.7.1.26</ecNumber>
    </recommendedName>
    <alternativeName>
        <fullName evidence="11">Flavin mononucleotide kinase 1</fullName>
    </alternativeName>
</protein>
<evidence type="ECO:0000256" key="4">
    <source>
        <dbReference type="ARBA" id="ARBA00012105"/>
    </source>
</evidence>
<accession>A0A9W4TRV1</accession>
<dbReference type="SUPFAM" id="SSF82114">
    <property type="entry name" value="Riboflavin kinase-like"/>
    <property type="match status" value="1"/>
</dbReference>
<dbReference type="AlphaFoldDB" id="A0A9W4TRV1"/>
<dbReference type="PANTHER" id="PTHR22749:SF6">
    <property type="entry name" value="RIBOFLAVIN KINASE"/>
    <property type="match status" value="1"/>
</dbReference>
<dbReference type="OrthoDB" id="276388at2759"/>
<dbReference type="GO" id="GO:0008531">
    <property type="term" value="F:riboflavin kinase activity"/>
    <property type="evidence" value="ECO:0007669"/>
    <property type="project" value="UniProtKB-EC"/>
</dbReference>
<evidence type="ECO:0000256" key="11">
    <source>
        <dbReference type="ARBA" id="ARBA00029960"/>
    </source>
</evidence>
<comment type="pathway">
    <text evidence="2">Cofactor biosynthesis; FMN biosynthesis; FMN from riboflavin (ATP route): step 1/1.</text>
</comment>
<keyword evidence="10" id="KW-0067">ATP-binding</keyword>
<evidence type="ECO:0000256" key="5">
    <source>
        <dbReference type="ARBA" id="ARBA00017394"/>
    </source>
</evidence>
<gene>
    <name evidence="13" type="ORF">CANVERA_P0431</name>
</gene>
<keyword evidence="6" id="KW-0285">Flavoprotein</keyword>
<comment type="function">
    <text evidence="1">Catalyzes the phosphorylation of riboflavin (vitamin B2) to form flavin mononucleotide (FMN) coenzyme.</text>
</comment>
<dbReference type="GO" id="GO:0009231">
    <property type="term" value="P:riboflavin biosynthetic process"/>
    <property type="evidence" value="ECO:0007669"/>
    <property type="project" value="InterPro"/>
</dbReference>
<reference evidence="13" key="1">
    <citation type="submission" date="2022-12" db="EMBL/GenBank/DDBJ databases">
        <authorList>
            <person name="Brejova B."/>
        </authorList>
    </citation>
    <scope>NUCLEOTIDE SEQUENCE</scope>
</reference>
<dbReference type="InterPro" id="IPR015865">
    <property type="entry name" value="Riboflavin_kinase_bac/euk"/>
</dbReference>
<evidence type="ECO:0000256" key="1">
    <source>
        <dbReference type="ARBA" id="ARBA00003572"/>
    </source>
</evidence>
<evidence type="ECO:0000256" key="6">
    <source>
        <dbReference type="ARBA" id="ARBA00022630"/>
    </source>
</evidence>
<evidence type="ECO:0000256" key="8">
    <source>
        <dbReference type="ARBA" id="ARBA00022679"/>
    </source>
</evidence>
<dbReference type="InterPro" id="IPR023468">
    <property type="entry name" value="Riboflavin_kinase"/>
</dbReference>
<dbReference type="InterPro" id="IPR023465">
    <property type="entry name" value="Riboflavin_kinase_dom_sf"/>
</dbReference>
<keyword evidence="8" id="KW-0808">Transferase</keyword>
<dbReference type="Gene3D" id="2.40.30.30">
    <property type="entry name" value="Riboflavin kinase-like"/>
    <property type="match status" value="1"/>
</dbReference>
<evidence type="ECO:0000256" key="10">
    <source>
        <dbReference type="ARBA" id="ARBA00022840"/>
    </source>
</evidence>
<dbReference type="GO" id="GO:0009398">
    <property type="term" value="P:FMN biosynthetic process"/>
    <property type="evidence" value="ECO:0007669"/>
    <property type="project" value="TreeGrafter"/>
</dbReference>
<dbReference type="GO" id="GO:0005739">
    <property type="term" value="C:mitochondrion"/>
    <property type="evidence" value="ECO:0007669"/>
    <property type="project" value="TreeGrafter"/>
</dbReference>
<evidence type="ECO:0000256" key="7">
    <source>
        <dbReference type="ARBA" id="ARBA00022643"/>
    </source>
</evidence>
<dbReference type="GO" id="GO:0005524">
    <property type="term" value="F:ATP binding"/>
    <property type="evidence" value="ECO:0007669"/>
    <property type="project" value="UniProtKB-KW"/>
</dbReference>
<dbReference type="Pfam" id="PF01687">
    <property type="entry name" value="Flavokinase"/>
    <property type="match status" value="1"/>
</dbReference>
<evidence type="ECO:0000259" key="12">
    <source>
        <dbReference type="SMART" id="SM00904"/>
    </source>
</evidence>
<dbReference type="Proteomes" id="UP001152885">
    <property type="component" value="Unassembled WGS sequence"/>
</dbReference>
<organism evidence="13 14">
    <name type="scientific">Candida verbasci</name>
    <dbReference type="NCBI Taxonomy" id="1227364"/>
    <lineage>
        <taxon>Eukaryota</taxon>
        <taxon>Fungi</taxon>
        <taxon>Dikarya</taxon>
        <taxon>Ascomycota</taxon>
        <taxon>Saccharomycotina</taxon>
        <taxon>Pichiomycetes</taxon>
        <taxon>Debaryomycetaceae</taxon>
        <taxon>Candida/Lodderomyces clade</taxon>
        <taxon>Candida</taxon>
    </lineage>
</organism>
<evidence type="ECO:0000256" key="2">
    <source>
        <dbReference type="ARBA" id="ARBA00005201"/>
    </source>
</evidence>
<evidence type="ECO:0000313" key="14">
    <source>
        <dbReference type="Proteomes" id="UP001152885"/>
    </source>
</evidence>
<evidence type="ECO:0000313" key="13">
    <source>
        <dbReference type="EMBL" id="CAI5755915.1"/>
    </source>
</evidence>
<comment type="similarity">
    <text evidence="3">Belongs to the flavokinase family.</text>
</comment>
<dbReference type="SMART" id="SM00904">
    <property type="entry name" value="Flavokinase"/>
    <property type="match status" value="1"/>
</dbReference>
<dbReference type="EMBL" id="CANTUO010000001">
    <property type="protein sequence ID" value="CAI5755915.1"/>
    <property type="molecule type" value="Genomic_DNA"/>
</dbReference>